<evidence type="ECO:0000259" key="1">
    <source>
        <dbReference type="Pfam" id="PF03732"/>
    </source>
</evidence>
<dbReference type="InterPro" id="IPR005162">
    <property type="entry name" value="Retrotrans_gag_dom"/>
</dbReference>
<sequence length="172" mass="20040">MMRLMAQTLTAMTNQTVAFTVLIQNQNRNNNTLQQPPTRNADGAQITWFDLLEKFVRLKPPQFEGSTDPLVVVKWKEYIDKILVAMRCTPVQRQQLVVFQLSGEARNWWKNEVVAAQLDENTFTYIQFCERLDARYFPATVRNKKIEEFDDVGQIRSELVDDYLDCEVNNTG</sequence>
<organism evidence="2 3">
    <name type="scientific">Papaver nudicaule</name>
    <name type="common">Iceland poppy</name>
    <dbReference type="NCBI Taxonomy" id="74823"/>
    <lineage>
        <taxon>Eukaryota</taxon>
        <taxon>Viridiplantae</taxon>
        <taxon>Streptophyta</taxon>
        <taxon>Embryophyta</taxon>
        <taxon>Tracheophyta</taxon>
        <taxon>Spermatophyta</taxon>
        <taxon>Magnoliopsida</taxon>
        <taxon>Ranunculales</taxon>
        <taxon>Papaveraceae</taxon>
        <taxon>Papaveroideae</taxon>
        <taxon>Papaver</taxon>
    </lineage>
</organism>
<name>A0AA42B022_PAPNU</name>
<dbReference type="AlphaFoldDB" id="A0AA42B022"/>
<evidence type="ECO:0000313" key="2">
    <source>
        <dbReference type="EMBL" id="MCL7046215.1"/>
    </source>
</evidence>
<gene>
    <name evidence="2" type="ORF">MKW94_013486</name>
</gene>
<proteinExistence type="predicted"/>
<dbReference type="EMBL" id="JAJJMA010278747">
    <property type="protein sequence ID" value="MCL7046215.1"/>
    <property type="molecule type" value="Genomic_DNA"/>
</dbReference>
<keyword evidence="3" id="KW-1185">Reference proteome</keyword>
<evidence type="ECO:0000313" key="3">
    <source>
        <dbReference type="Proteomes" id="UP001177140"/>
    </source>
</evidence>
<reference evidence="2" key="1">
    <citation type="submission" date="2022-03" db="EMBL/GenBank/DDBJ databases">
        <title>A functionally conserved STORR gene fusion in Papaver species that diverged 16.8 million years ago.</title>
        <authorList>
            <person name="Catania T."/>
        </authorList>
    </citation>
    <scope>NUCLEOTIDE SEQUENCE</scope>
    <source>
        <strain evidence="2">S-191538</strain>
    </source>
</reference>
<feature type="domain" description="Retrotransposon gag" evidence="1">
    <location>
        <begin position="96"/>
        <end position="164"/>
    </location>
</feature>
<accession>A0AA42B022</accession>
<dbReference type="Proteomes" id="UP001177140">
    <property type="component" value="Unassembled WGS sequence"/>
</dbReference>
<protein>
    <recommendedName>
        <fullName evidence="1">Retrotransposon gag domain-containing protein</fullName>
    </recommendedName>
</protein>
<dbReference type="Pfam" id="PF03732">
    <property type="entry name" value="Retrotrans_gag"/>
    <property type="match status" value="1"/>
</dbReference>
<comment type="caution">
    <text evidence="2">The sequence shown here is derived from an EMBL/GenBank/DDBJ whole genome shotgun (WGS) entry which is preliminary data.</text>
</comment>